<feature type="active site" description="Nucleophile" evidence="5">
    <location>
        <position position="45"/>
    </location>
</feature>
<dbReference type="NCBIfam" id="TIGR00431">
    <property type="entry name" value="TruB"/>
    <property type="match status" value="1"/>
</dbReference>
<dbReference type="InterPro" id="IPR002501">
    <property type="entry name" value="PsdUridine_synth_N"/>
</dbReference>
<dbReference type="InterPro" id="IPR014780">
    <property type="entry name" value="tRNA_psdUridine_synth_TruB"/>
</dbReference>
<evidence type="ECO:0000313" key="9">
    <source>
        <dbReference type="EMBL" id="MBK8571052.1"/>
    </source>
</evidence>
<keyword evidence="4 5" id="KW-0413">Isomerase</keyword>
<dbReference type="Proteomes" id="UP000709959">
    <property type="component" value="Unassembled WGS sequence"/>
</dbReference>
<dbReference type="GO" id="GO:1990481">
    <property type="term" value="P:mRNA pseudouridine synthesis"/>
    <property type="evidence" value="ECO:0007669"/>
    <property type="project" value="TreeGrafter"/>
</dbReference>
<evidence type="ECO:0000256" key="2">
    <source>
        <dbReference type="ARBA" id="ARBA00005642"/>
    </source>
</evidence>
<dbReference type="EMBL" id="JADKCH010000001">
    <property type="protein sequence ID" value="MBK8571052.1"/>
    <property type="molecule type" value="Genomic_DNA"/>
</dbReference>
<dbReference type="SUPFAM" id="SSF55120">
    <property type="entry name" value="Pseudouridine synthase"/>
    <property type="match status" value="1"/>
</dbReference>
<dbReference type="HAMAP" id="MF_01080">
    <property type="entry name" value="TruB_bact"/>
    <property type="match status" value="1"/>
</dbReference>
<accession>A0A936F0S6</accession>
<keyword evidence="3 5" id="KW-0819">tRNA processing</keyword>
<dbReference type="InterPro" id="IPR020103">
    <property type="entry name" value="PsdUridine_synth_cat_dom_sf"/>
</dbReference>
<feature type="domain" description="tRNA pseudouridylate synthase B C-terminal" evidence="8">
    <location>
        <begin position="180"/>
        <end position="210"/>
    </location>
</feature>
<comment type="caution">
    <text evidence="9">The sequence shown here is derived from an EMBL/GenBank/DDBJ whole genome shotgun (WGS) entry which is preliminary data.</text>
</comment>
<evidence type="ECO:0000256" key="1">
    <source>
        <dbReference type="ARBA" id="ARBA00000385"/>
    </source>
</evidence>
<evidence type="ECO:0000313" key="10">
    <source>
        <dbReference type="Proteomes" id="UP000709959"/>
    </source>
</evidence>
<dbReference type="Pfam" id="PF01509">
    <property type="entry name" value="TruB_N"/>
    <property type="match status" value="1"/>
</dbReference>
<evidence type="ECO:0000256" key="5">
    <source>
        <dbReference type="HAMAP-Rule" id="MF_01080"/>
    </source>
</evidence>
<proteinExistence type="inferred from homology"/>
<protein>
    <recommendedName>
        <fullName evidence="5">tRNA pseudouridine synthase B</fullName>
        <ecNumber evidence="5">5.4.99.25</ecNumber>
    </recommendedName>
    <alternativeName>
        <fullName evidence="5">tRNA pseudouridine(55) synthase</fullName>
        <shortName evidence="5">Psi55 synthase</shortName>
    </alternativeName>
    <alternativeName>
        <fullName evidence="5">tRNA pseudouridylate synthase</fullName>
    </alternativeName>
    <alternativeName>
        <fullName evidence="5">tRNA-uridine isomerase</fullName>
    </alternativeName>
</protein>
<comment type="similarity">
    <text evidence="2 5">Belongs to the pseudouridine synthase TruB family. Type 1 subfamily.</text>
</comment>
<dbReference type="GO" id="GO:0031119">
    <property type="term" value="P:tRNA pseudouridine synthesis"/>
    <property type="evidence" value="ECO:0007669"/>
    <property type="project" value="UniProtKB-UniRule"/>
</dbReference>
<dbReference type="AlphaFoldDB" id="A0A936F0S6"/>
<name>A0A936F0S6_9BACT</name>
<dbReference type="EC" id="5.4.99.25" evidence="5"/>
<evidence type="ECO:0000256" key="3">
    <source>
        <dbReference type="ARBA" id="ARBA00022694"/>
    </source>
</evidence>
<dbReference type="Gene3D" id="3.30.2350.10">
    <property type="entry name" value="Pseudouridine synthase"/>
    <property type="match status" value="1"/>
</dbReference>
<evidence type="ECO:0000259" key="7">
    <source>
        <dbReference type="Pfam" id="PF01509"/>
    </source>
</evidence>
<comment type="catalytic activity">
    <reaction evidence="1 5">
        <text>uridine(55) in tRNA = pseudouridine(55) in tRNA</text>
        <dbReference type="Rhea" id="RHEA:42532"/>
        <dbReference type="Rhea" id="RHEA-COMP:10101"/>
        <dbReference type="Rhea" id="RHEA-COMP:10102"/>
        <dbReference type="ChEBI" id="CHEBI:65314"/>
        <dbReference type="ChEBI" id="CHEBI:65315"/>
        <dbReference type="EC" id="5.4.99.25"/>
    </reaction>
</comment>
<feature type="region of interest" description="Disordered" evidence="6">
    <location>
        <begin position="238"/>
        <end position="268"/>
    </location>
</feature>
<evidence type="ECO:0000259" key="8">
    <source>
        <dbReference type="Pfam" id="PF16198"/>
    </source>
</evidence>
<sequence length="298" mass="32155">MIEAGIHLVHKTVGQSSFDVIRGFKRRAFEAGQKKLALGHGGTLDPFADGLLLVLAGQATRLMELMHPLPKTYVAEVAWGVETDTCDLQGLSLSEGDASRLTPAALNTALTPFLGWTEQVPPATSAKKIDGEAAYKKAHRGEVVLMKPSRVFLLSARWISHELPRRSMLELTCRGGFYVRSLGRDLGRALGCGAHLAALRRTAIGPWADPGLDREQLLKGADLLPWCPSRLLSDEDADHLSHGRPVPVGESQPATWAPPEGFPDPGAPLRALHEGRLVALLKPAEEGLRTFANLRGGL</sequence>
<dbReference type="PANTHER" id="PTHR13767">
    <property type="entry name" value="TRNA-PSEUDOURIDINE SYNTHASE"/>
    <property type="match status" value="1"/>
</dbReference>
<dbReference type="PANTHER" id="PTHR13767:SF2">
    <property type="entry name" value="PSEUDOURIDYLATE SYNTHASE TRUB1"/>
    <property type="match status" value="1"/>
</dbReference>
<dbReference type="GO" id="GO:0003723">
    <property type="term" value="F:RNA binding"/>
    <property type="evidence" value="ECO:0007669"/>
    <property type="project" value="InterPro"/>
</dbReference>
<comment type="function">
    <text evidence="5">Responsible for synthesis of pseudouridine from uracil-55 in the psi GC loop of transfer RNAs.</text>
</comment>
<dbReference type="Pfam" id="PF16198">
    <property type="entry name" value="TruB_C_2"/>
    <property type="match status" value="1"/>
</dbReference>
<reference evidence="9 10" key="1">
    <citation type="submission" date="2020-10" db="EMBL/GenBank/DDBJ databases">
        <title>Connecting structure to function with the recovery of over 1000 high-quality activated sludge metagenome-assembled genomes encoding full-length rRNA genes using long-read sequencing.</title>
        <authorList>
            <person name="Singleton C.M."/>
            <person name="Petriglieri F."/>
            <person name="Kristensen J.M."/>
            <person name="Kirkegaard R.H."/>
            <person name="Michaelsen T.Y."/>
            <person name="Andersen M.H."/>
            <person name="Karst S.M."/>
            <person name="Dueholm M.S."/>
            <person name="Nielsen P.H."/>
            <person name="Albertsen M."/>
        </authorList>
    </citation>
    <scope>NUCLEOTIDE SEQUENCE [LARGE SCALE GENOMIC DNA]</scope>
    <source>
        <strain evidence="9">OdNE_18-Q3-R46-58_MAXAC.008</strain>
    </source>
</reference>
<dbReference type="InterPro" id="IPR032819">
    <property type="entry name" value="TruB_C"/>
</dbReference>
<gene>
    <name evidence="5 9" type="primary">truB</name>
    <name evidence="9" type="ORF">IPN91_00130</name>
</gene>
<feature type="domain" description="Pseudouridine synthase II N-terminal" evidence="7">
    <location>
        <begin position="37"/>
        <end position="179"/>
    </location>
</feature>
<organism evidence="9 10">
    <name type="scientific">Candidatus Geothrix odensensis</name>
    <dbReference type="NCBI Taxonomy" id="2954440"/>
    <lineage>
        <taxon>Bacteria</taxon>
        <taxon>Pseudomonadati</taxon>
        <taxon>Acidobacteriota</taxon>
        <taxon>Holophagae</taxon>
        <taxon>Holophagales</taxon>
        <taxon>Holophagaceae</taxon>
        <taxon>Geothrix</taxon>
    </lineage>
</organism>
<evidence type="ECO:0000256" key="6">
    <source>
        <dbReference type="SAM" id="MobiDB-lite"/>
    </source>
</evidence>
<dbReference type="GO" id="GO:0160148">
    <property type="term" value="F:tRNA pseudouridine(55) synthase activity"/>
    <property type="evidence" value="ECO:0007669"/>
    <property type="project" value="UniProtKB-EC"/>
</dbReference>
<evidence type="ECO:0000256" key="4">
    <source>
        <dbReference type="ARBA" id="ARBA00023235"/>
    </source>
</evidence>